<organism evidence="2 3">
    <name type="scientific">Linum trigynum</name>
    <dbReference type="NCBI Taxonomy" id="586398"/>
    <lineage>
        <taxon>Eukaryota</taxon>
        <taxon>Viridiplantae</taxon>
        <taxon>Streptophyta</taxon>
        <taxon>Embryophyta</taxon>
        <taxon>Tracheophyta</taxon>
        <taxon>Spermatophyta</taxon>
        <taxon>Magnoliopsida</taxon>
        <taxon>eudicotyledons</taxon>
        <taxon>Gunneridae</taxon>
        <taxon>Pentapetalae</taxon>
        <taxon>rosids</taxon>
        <taxon>fabids</taxon>
        <taxon>Malpighiales</taxon>
        <taxon>Linaceae</taxon>
        <taxon>Linum</taxon>
    </lineage>
</organism>
<name>A0AAV2CAJ0_9ROSI</name>
<dbReference type="Proteomes" id="UP001497516">
    <property type="component" value="Chromosome 1"/>
</dbReference>
<reference evidence="2 3" key="1">
    <citation type="submission" date="2024-04" db="EMBL/GenBank/DDBJ databases">
        <authorList>
            <person name="Fracassetti M."/>
        </authorList>
    </citation>
    <scope>NUCLEOTIDE SEQUENCE [LARGE SCALE GENOMIC DNA]</scope>
</reference>
<sequence length="91" mass="10466">MRAHRKLVGAGSEYRVAAWVSLLFSPALFVCVYMDLRSPIEVPDPQLSIAAIFSQQLPEWRGRWERTESDEGTTEFSTTNFDGRRSESDRR</sequence>
<protein>
    <submittedName>
        <fullName evidence="2">Uncharacterized protein</fullName>
    </submittedName>
</protein>
<dbReference type="AlphaFoldDB" id="A0AAV2CAJ0"/>
<evidence type="ECO:0000313" key="2">
    <source>
        <dbReference type="EMBL" id="CAL1353530.1"/>
    </source>
</evidence>
<accession>A0AAV2CAJ0</accession>
<proteinExistence type="predicted"/>
<keyword evidence="3" id="KW-1185">Reference proteome</keyword>
<evidence type="ECO:0000256" key="1">
    <source>
        <dbReference type="SAM" id="MobiDB-lite"/>
    </source>
</evidence>
<feature type="compositionally biased region" description="Basic and acidic residues" evidence="1">
    <location>
        <begin position="82"/>
        <end position="91"/>
    </location>
</feature>
<evidence type="ECO:0000313" key="3">
    <source>
        <dbReference type="Proteomes" id="UP001497516"/>
    </source>
</evidence>
<feature type="region of interest" description="Disordered" evidence="1">
    <location>
        <begin position="63"/>
        <end position="91"/>
    </location>
</feature>
<gene>
    <name evidence="2" type="ORF">LTRI10_LOCUS1429</name>
</gene>
<dbReference type="EMBL" id="OZ034813">
    <property type="protein sequence ID" value="CAL1353530.1"/>
    <property type="molecule type" value="Genomic_DNA"/>
</dbReference>